<evidence type="ECO:0000259" key="2">
    <source>
        <dbReference type="PROSITE" id="PS50943"/>
    </source>
</evidence>
<keyword evidence="1" id="KW-0238">DNA-binding</keyword>
<dbReference type="GO" id="GO:0016491">
    <property type="term" value="F:oxidoreductase activity"/>
    <property type="evidence" value="ECO:0007669"/>
    <property type="project" value="InterPro"/>
</dbReference>
<dbReference type="GO" id="GO:0005506">
    <property type="term" value="F:iron ion binding"/>
    <property type="evidence" value="ECO:0007669"/>
    <property type="project" value="InterPro"/>
</dbReference>
<evidence type="ECO:0000256" key="1">
    <source>
        <dbReference type="ARBA" id="ARBA00023125"/>
    </source>
</evidence>
<dbReference type="Proteomes" id="UP000190286">
    <property type="component" value="Unassembled WGS sequence"/>
</dbReference>
<dbReference type="CDD" id="cd00093">
    <property type="entry name" value="HTH_XRE"/>
    <property type="match status" value="1"/>
</dbReference>
<accession>A0A1T4X4B7</accession>
<dbReference type="AlphaFoldDB" id="A0A1T4X4B7"/>
<dbReference type="InterPro" id="IPR036073">
    <property type="entry name" value="Desulfoferrodoxin_Fe-bd_dom_sf"/>
</dbReference>
<proteinExistence type="predicted"/>
<dbReference type="InterPro" id="IPR010982">
    <property type="entry name" value="Lambda_DNA-bd_dom_sf"/>
</dbReference>
<dbReference type="SUPFAM" id="SSF49367">
    <property type="entry name" value="Superoxide reductase-like"/>
    <property type="match status" value="1"/>
</dbReference>
<dbReference type="PANTHER" id="PTHR46558:SF11">
    <property type="entry name" value="HTH-TYPE TRANSCRIPTIONAL REGULATOR XRE"/>
    <property type="match status" value="1"/>
</dbReference>
<gene>
    <name evidence="3" type="ORF">SAMN02745178_01421</name>
</gene>
<dbReference type="InterPro" id="IPR001387">
    <property type="entry name" value="Cro/C1-type_HTH"/>
</dbReference>
<evidence type="ECO:0000313" key="4">
    <source>
        <dbReference type="Proteomes" id="UP000190286"/>
    </source>
</evidence>
<protein>
    <submittedName>
        <fullName evidence="3">Desulfoferrodoxin, superoxide reductase-like (SORL) domain</fullName>
    </submittedName>
</protein>
<evidence type="ECO:0000313" key="3">
    <source>
        <dbReference type="EMBL" id="SKA84490.1"/>
    </source>
</evidence>
<sequence>MDHYITGAAIKALRERCGLTQAQLADQLCVSDKTVSKWETGRGLPDITLLEPLAAALHVSLPELLSGEVITNANRSANLLRSRLYVCPICGNILPATGAAGISCCGVTLPQLEAEAPDDAHNAAVTEIEHELYVEIPHEMTKTHYISFIVYVTGDRFELVRLYPEGPAAARFFRRGHGKLYWYCNKHGLFEQKV</sequence>
<feature type="domain" description="HTH cro/C1-type" evidence="2">
    <location>
        <begin position="10"/>
        <end position="64"/>
    </location>
</feature>
<dbReference type="PROSITE" id="PS50943">
    <property type="entry name" value="HTH_CROC1"/>
    <property type="match status" value="1"/>
</dbReference>
<dbReference type="OrthoDB" id="9813152at2"/>
<dbReference type="GO" id="GO:0003677">
    <property type="term" value="F:DNA binding"/>
    <property type="evidence" value="ECO:0007669"/>
    <property type="project" value="UniProtKB-KW"/>
</dbReference>
<dbReference type="GeneID" id="93337888"/>
<reference evidence="3 4" key="1">
    <citation type="submission" date="2017-02" db="EMBL/GenBank/DDBJ databases">
        <authorList>
            <person name="Peterson S.W."/>
        </authorList>
    </citation>
    <scope>NUCLEOTIDE SEQUENCE [LARGE SCALE GENOMIC DNA]</scope>
    <source>
        <strain evidence="3 4">ATCC 27749</strain>
    </source>
</reference>
<keyword evidence="4" id="KW-1185">Reference proteome</keyword>
<dbReference type="Gene3D" id="2.60.40.730">
    <property type="entry name" value="SOR catalytic domain"/>
    <property type="match status" value="1"/>
</dbReference>
<organism evidence="3 4">
    <name type="scientific">Gemmiger formicilis</name>
    <dbReference type="NCBI Taxonomy" id="745368"/>
    <lineage>
        <taxon>Bacteria</taxon>
        <taxon>Bacillati</taxon>
        <taxon>Bacillota</taxon>
        <taxon>Clostridia</taxon>
        <taxon>Eubacteriales</taxon>
        <taxon>Gemmiger</taxon>
    </lineage>
</organism>
<name>A0A1T4X4B7_9FIRM</name>
<dbReference type="PANTHER" id="PTHR46558">
    <property type="entry name" value="TRACRIPTIONAL REGULATORY PROTEIN-RELATED-RELATED"/>
    <property type="match status" value="1"/>
</dbReference>
<dbReference type="Gene3D" id="1.10.260.40">
    <property type="entry name" value="lambda repressor-like DNA-binding domains"/>
    <property type="match status" value="1"/>
</dbReference>
<dbReference type="RefSeq" id="WP_078784357.1">
    <property type="nucleotide sequence ID" value="NZ_FUYF01000006.1"/>
</dbReference>
<dbReference type="STRING" id="745368.SAMN02745178_01421"/>
<dbReference type="SUPFAM" id="SSF47413">
    <property type="entry name" value="lambda repressor-like DNA-binding domains"/>
    <property type="match status" value="1"/>
</dbReference>
<dbReference type="EMBL" id="FUYF01000006">
    <property type="protein sequence ID" value="SKA84490.1"/>
    <property type="molecule type" value="Genomic_DNA"/>
</dbReference>
<dbReference type="SMART" id="SM00530">
    <property type="entry name" value="HTH_XRE"/>
    <property type="match status" value="1"/>
</dbReference>
<dbReference type="Pfam" id="PF01381">
    <property type="entry name" value="HTH_3"/>
    <property type="match status" value="1"/>
</dbReference>